<evidence type="ECO:0000313" key="5">
    <source>
        <dbReference type="EMBL" id="RZC44595.1"/>
    </source>
</evidence>
<organism evidence="5 6">
    <name type="scientific">Papaver somniferum</name>
    <name type="common">Opium poppy</name>
    <dbReference type="NCBI Taxonomy" id="3469"/>
    <lineage>
        <taxon>Eukaryota</taxon>
        <taxon>Viridiplantae</taxon>
        <taxon>Streptophyta</taxon>
        <taxon>Embryophyta</taxon>
        <taxon>Tracheophyta</taxon>
        <taxon>Spermatophyta</taxon>
        <taxon>Magnoliopsida</taxon>
        <taxon>Ranunculales</taxon>
        <taxon>Papaveraceae</taxon>
        <taxon>Papaveroideae</taxon>
        <taxon>Papaver</taxon>
    </lineage>
</organism>
<dbReference type="GO" id="GO:0003723">
    <property type="term" value="F:RNA binding"/>
    <property type="evidence" value="ECO:0007669"/>
    <property type="project" value="InterPro"/>
</dbReference>
<dbReference type="InterPro" id="IPR046849">
    <property type="entry name" value="E2_motif"/>
</dbReference>
<name>A0A4Y7IAZ4_PAPSO</name>
<dbReference type="Gramene" id="RZC44595">
    <property type="protein sequence ID" value="RZC44595"/>
    <property type="gene ID" value="C5167_037544"/>
</dbReference>
<reference evidence="5 6" key="1">
    <citation type="journal article" date="2018" name="Science">
        <title>The opium poppy genome and morphinan production.</title>
        <authorList>
            <person name="Guo L."/>
            <person name="Winzer T."/>
            <person name="Yang X."/>
            <person name="Li Y."/>
            <person name="Ning Z."/>
            <person name="He Z."/>
            <person name="Teodor R."/>
            <person name="Lu Y."/>
            <person name="Bowser T.A."/>
            <person name="Graham I.A."/>
            <person name="Ye K."/>
        </authorList>
    </citation>
    <scope>NUCLEOTIDE SEQUENCE [LARGE SCALE GENOMIC DNA]</scope>
    <source>
        <strain evidence="6">cv. HN1</strain>
        <tissue evidence="5">Leaves</tissue>
    </source>
</reference>
<gene>
    <name evidence="5" type="ORF">C5167_037544</name>
</gene>
<dbReference type="EMBL" id="CM010715">
    <property type="protein sequence ID" value="RZC44595.1"/>
    <property type="molecule type" value="Genomic_DNA"/>
</dbReference>
<dbReference type="SUPFAM" id="SSF48452">
    <property type="entry name" value="TPR-like"/>
    <property type="match status" value="2"/>
</dbReference>
<dbReference type="InterPro" id="IPR011990">
    <property type="entry name" value="TPR-like_helical_dom_sf"/>
</dbReference>
<feature type="repeat" description="PPR" evidence="3">
    <location>
        <begin position="134"/>
        <end position="164"/>
    </location>
</feature>
<dbReference type="Pfam" id="PF20430">
    <property type="entry name" value="Eplus_motif"/>
    <property type="match status" value="1"/>
</dbReference>
<dbReference type="PANTHER" id="PTHR47926:SF414">
    <property type="entry name" value="PENTATRICOPEPTIDE REPEAT-CONTAINING PROTEIN DOT4, CHLOROPLASTIC-LIKE"/>
    <property type="match status" value="1"/>
</dbReference>
<dbReference type="Proteomes" id="UP000316621">
    <property type="component" value="Chromosome 1"/>
</dbReference>
<evidence type="ECO:0000256" key="2">
    <source>
        <dbReference type="ARBA" id="ARBA00022737"/>
    </source>
</evidence>
<evidence type="ECO:0000256" key="1">
    <source>
        <dbReference type="ARBA" id="ARBA00006643"/>
    </source>
</evidence>
<sequence>MMKLKTSHLRILQNFVLKVPVSNQYLTRFDCQKPVSSLIQNSDDKRAFLKSNSRSDDLVGTLYTEKRFKEAVDILCQEKRLKEAIQVLEILDRSRIRPSAAIYSSLLQLCLQLRALEEGKRVHAHSRVSGFEFGVFLCNRLLDMYSKCGSLVDARKVFDEMSNRDLCSWNTMISGYTKAGELEEAYRMFADMPVKDKFSWNTMISGYVRRDRPKDALKLYRRMQIDDEVKSDKFTDSSALSASAAIPCLRCGREIHAHVMRTGLDSDAVVWSALSDMYAKCGSIEDARYIFDRTLDRDVVSWTTMIGRCFERGRREDGFALFSEMLRAGIRPNDFTYAAILNACSAKSLTEEDIGKQVHGHMIRIGFDPISFVATALVHMYSKCGNIQSARKVFDGMRHPDLVSWTSLIGGFAQNGRPEEALQYFELLLKSGTKPDHITFVGVLSACTHAGLVDKGLEYFNSISEKHGLSHIVDHYACLVDLLGRSGRLDEAEEIVDKMPMKPSKYIWASLLGNCRNYGNLRLAKRSAEALSKLEPENPATYVTLANIYADAGMWNEVAMIRKTIRDQGMVKEPGSSWIAINRKLHLFVVGDNSHPKIKEIHDFLEKLSIKMKEAGYVPKTDFVLHDVEEEQKEHNLTHHSEKLAIAFGIMSTPPGTLIKVCKNLRTCGDCHSAIKFISNIEKREIIVRDSKRFHHFKDGISCKQLDLSWVSERVSWNKATNVQAEISEIWATFEHIVISASKKLGSCPPFFFTNKIPESK</sequence>
<evidence type="ECO:0000256" key="3">
    <source>
        <dbReference type="PROSITE-ProRule" id="PRU00708"/>
    </source>
</evidence>
<dbReference type="InterPro" id="IPR046960">
    <property type="entry name" value="PPR_At4g14850-like_plant"/>
</dbReference>
<feature type="repeat" description="PPR" evidence="3">
    <location>
        <begin position="298"/>
        <end position="332"/>
    </location>
</feature>
<dbReference type="Pfam" id="PF14432">
    <property type="entry name" value="DYW_deaminase"/>
    <property type="match status" value="1"/>
</dbReference>
<feature type="repeat" description="PPR" evidence="3">
    <location>
        <begin position="165"/>
        <end position="199"/>
    </location>
</feature>
<accession>A0A4Y7IAZ4</accession>
<dbReference type="Gene3D" id="1.25.40.10">
    <property type="entry name" value="Tetratricopeptide repeat domain"/>
    <property type="match status" value="4"/>
</dbReference>
<evidence type="ECO:0000313" key="6">
    <source>
        <dbReference type="Proteomes" id="UP000316621"/>
    </source>
</evidence>
<dbReference type="FunFam" id="1.25.40.10:FF:002148">
    <property type="entry name" value="Pentatricopeptide repeat-containing protein At2g29760, chloroplastic"/>
    <property type="match status" value="1"/>
</dbReference>
<dbReference type="OMA" id="RMQEEPG"/>
<dbReference type="GO" id="GO:0009451">
    <property type="term" value="P:RNA modification"/>
    <property type="evidence" value="ECO:0007669"/>
    <property type="project" value="InterPro"/>
</dbReference>
<proteinExistence type="inferred from homology"/>
<dbReference type="PROSITE" id="PS51375">
    <property type="entry name" value="PPR"/>
    <property type="match status" value="4"/>
</dbReference>
<dbReference type="PANTHER" id="PTHR47926">
    <property type="entry name" value="PENTATRICOPEPTIDE REPEAT-CONTAINING PROTEIN"/>
    <property type="match status" value="1"/>
</dbReference>
<dbReference type="NCBIfam" id="TIGR00756">
    <property type="entry name" value="PPR"/>
    <property type="match status" value="6"/>
</dbReference>
<keyword evidence="6" id="KW-1185">Reference proteome</keyword>
<dbReference type="Pfam" id="PF20431">
    <property type="entry name" value="E_motif"/>
    <property type="match status" value="1"/>
</dbReference>
<dbReference type="InterPro" id="IPR046848">
    <property type="entry name" value="E_motif"/>
</dbReference>
<dbReference type="GO" id="GO:0008270">
    <property type="term" value="F:zinc ion binding"/>
    <property type="evidence" value="ECO:0007669"/>
    <property type="project" value="InterPro"/>
</dbReference>
<comment type="similarity">
    <text evidence="1">Belongs to the PPR family. PCMP-H subfamily.</text>
</comment>
<evidence type="ECO:0000259" key="4">
    <source>
        <dbReference type="Pfam" id="PF14432"/>
    </source>
</evidence>
<dbReference type="InterPro" id="IPR002885">
    <property type="entry name" value="PPR_rpt"/>
</dbReference>
<feature type="repeat" description="PPR" evidence="3">
    <location>
        <begin position="401"/>
        <end position="435"/>
    </location>
</feature>
<dbReference type="Pfam" id="PF01535">
    <property type="entry name" value="PPR"/>
    <property type="match status" value="6"/>
</dbReference>
<dbReference type="FunFam" id="1.25.40.10:FF:000344">
    <property type="entry name" value="Pentatricopeptide repeat-containing protein"/>
    <property type="match status" value="2"/>
</dbReference>
<keyword evidence="2" id="KW-0677">Repeat</keyword>
<dbReference type="AlphaFoldDB" id="A0A4Y7IAZ4"/>
<protein>
    <recommendedName>
        <fullName evidence="4">DYW domain-containing protein</fullName>
    </recommendedName>
</protein>
<dbReference type="Pfam" id="PF13041">
    <property type="entry name" value="PPR_2"/>
    <property type="match status" value="2"/>
</dbReference>
<feature type="domain" description="DYW" evidence="4">
    <location>
        <begin position="616"/>
        <end position="704"/>
    </location>
</feature>
<dbReference type="InterPro" id="IPR032867">
    <property type="entry name" value="DYW_dom"/>
</dbReference>